<feature type="domain" description="HIT" evidence="9">
    <location>
        <begin position="8"/>
        <end position="115"/>
    </location>
</feature>
<comment type="caution">
    <text evidence="10">The sequence shown here is derived from an EMBL/GenBank/DDBJ whole genome shotgun (WGS) entry which is preliminary data.</text>
</comment>
<sequence>MPPPSLSSAVRFGFFTVTPQVFHRTPHSFALVNLRPLLPGHILVCPHRIEPHLSSLTPAEISDLFLTVQNVQRTLKRVYNATAFNVAVQDGVAAGQSVPHVHCHVIPRREGDMDDRGGGDAIYEVMEGEEGNVGKHLREAEERKKRFKVDAERKDRSEGEMREEAEMLAREIERDAKEGSQWGGGGRC</sequence>
<accession>A0A2P7YDF0</accession>
<dbReference type="InterPro" id="IPR039383">
    <property type="entry name" value="FHIT"/>
</dbReference>
<protein>
    <recommendedName>
        <fullName evidence="7">Bis(5'-adenosyl)-triphosphatase</fullName>
        <ecNumber evidence="7">3.6.1.29</ecNumber>
    </recommendedName>
</protein>
<dbReference type="CDD" id="cd01275">
    <property type="entry name" value="FHIT"/>
    <property type="match status" value="1"/>
</dbReference>
<evidence type="ECO:0000256" key="7">
    <source>
        <dbReference type="RuleBase" id="RU366076"/>
    </source>
</evidence>
<evidence type="ECO:0000313" key="10">
    <source>
        <dbReference type="EMBL" id="PSK33992.1"/>
    </source>
</evidence>
<dbReference type="OrthoDB" id="680339at2759"/>
<reference evidence="10 11" key="1">
    <citation type="submission" date="2017-05" db="EMBL/GenBank/DDBJ databases">
        <title>Draft genome sequence of Elsinoe australis.</title>
        <authorList>
            <person name="Cheng Q."/>
        </authorList>
    </citation>
    <scope>NUCLEOTIDE SEQUENCE [LARGE SCALE GENOMIC DNA]</scope>
    <source>
        <strain evidence="10 11">NL1</strain>
    </source>
</reference>
<feature type="region of interest" description="Disordered" evidence="8">
    <location>
        <begin position="144"/>
        <end position="165"/>
    </location>
</feature>
<evidence type="ECO:0000256" key="8">
    <source>
        <dbReference type="SAM" id="MobiDB-lite"/>
    </source>
</evidence>
<evidence type="ECO:0000256" key="4">
    <source>
        <dbReference type="PIRSR" id="PIRSR639383-2"/>
    </source>
</evidence>
<dbReference type="Pfam" id="PF01230">
    <property type="entry name" value="HIT"/>
    <property type="match status" value="1"/>
</dbReference>
<feature type="binding site" evidence="4">
    <location>
        <position position="89"/>
    </location>
    <ligand>
        <name>substrate</name>
    </ligand>
</feature>
<evidence type="ECO:0000256" key="3">
    <source>
        <dbReference type="PIRSR" id="PIRSR639383-1"/>
    </source>
</evidence>
<dbReference type="Gene3D" id="3.30.428.10">
    <property type="entry name" value="HIT-like"/>
    <property type="match status" value="1"/>
</dbReference>
<gene>
    <name evidence="10" type="ORF">B9Z65_8318</name>
</gene>
<dbReference type="STRING" id="40998.A0A2P7YDF0"/>
<feature type="short sequence motif" description="Histidine triad motif" evidence="6">
    <location>
        <begin position="100"/>
        <end position="104"/>
    </location>
</feature>
<dbReference type="InterPro" id="IPR036265">
    <property type="entry name" value="HIT-like_sf"/>
</dbReference>
<dbReference type="PROSITE" id="PS51084">
    <property type="entry name" value="HIT_2"/>
    <property type="match status" value="1"/>
</dbReference>
<feature type="active site" description="Tele-AMP-histidine intermediate" evidence="3">
    <location>
        <position position="102"/>
    </location>
</feature>
<organism evidence="10 11">
    <name type="scientific">Elsinoe australis</name>
    <dbReference type="NCBI Taxonomy" id="40998"/>
    <lineage>
        <taxon>Eukaryota</taxon>
        <taxon>Fungi</taxon>
        <taxon>Dikarya</taxon>
        <taxon>Ascomycota</taxon>
        <taxon>Pezizomycotina</taxon>
        <taxon>Dothideomycetes</taxon>
        <taxon>Dothideomycetidae</taxon>
        <taxon>Myriangiales</taxon>
        <taxon>Elsinoaceae</taxon>
        <taxon>Elsinoe</taxon>
    </lineage>
</organism>
<dbReference type="PANTHER" id="PTHR46243:SF1">
    <property type="entry name" value="BIS(5'-ADENOSYL)-TRIPHOSPHATASE"/>
    <property type="match status" value="1"/>
</dbReference>
<dbReference type="FunFam" id="3.30.428.10:FF:000011">
    <property type="entry name" value="Fragile histidine triad"/>
    <property type="match status" value="1"/>
</dbReference>
<dbReference type="SUPFAM" id="SSF54197">
    <property type="entry name" value="HIT-like"/>
    <property type="match status" value="1"/>
</dbReference>
<feature type="binding site" evidence="4">
    <location>
        <position position="33"/>
    </location>
    <ligand>
        <name>substrate</name>
    </ligand>
</feature>
<evidence type="ECO:0000256" key="1">
    <source>
        <dbReference type="ARBA" id="ARBA00022741"/>
    </source>
</evidence>
<evidence type="ECO:0000256" key="6">
    <source>
        <dbReference type="PROSITE-ProRule" id="PRU00464"/>
    </source>
</evidence>
<feature type="binding site" evidence="4">
    <location>
        <position position="104"/>
    </location>
    <ligand>
        <name>substrate</name>
    </ligand>
</feature>
<evidence type="ECO:0000256" key="2">
    <source>
        <dbReference type="ARBA" id="ARBA00022801"/>
    </source>
</evidence>
<proteinExistence type="predicted"/>
<name>A0A2P7YDF0_9PEZI</name>
<dbReference type="InterPro" id="IPR051884">
    <property type="entry name" value="Bis(5'-adenosyl)-TPase_reg"/>
</dbReference>
<dbReference type="InterPro" id="IPR011146">
    <property type="entry name" value="HIT-like"/>
</dbReference>
<dbReference type="EMBL" id="NHZQ01000447">
    <property type="protein sequence ID" value="PSK33992.1"/>
    <property type="molecule type" value="Genomic_DNA"/>
</dbReference>
<feature type="site" description="Important for induction of apoptosis" evidence="5">
    <location>
        <position position="123"/>
    </location>
</feature>
<dbReference type="GO" id="GO:0000166">
    <property type="term" value="F:nucleotide binding"/>
    <property type="evidence" value="ECO:0007669"/>
    <property type="project" value="UniProtKB-KW"/>
</dbReference>
<dbReference type="AlphaFoldDB" id="A0A2P7YDF0"/>
<evidence type="ECO:0000256" key="5">
    <source>
        <dbReference type="PIRSR" id="PIRSR639383-3"/>
    </source>
</evidence>
<keyword evidence="11" id="KW-1185">Reference proteome</keyword>
<evidence type="ECO:0000259" key="9">
    <source>
        <dbReference type="PROSITE" id="PS51084"/>
    </source>
</evidence>
<keyword evidence="1 7" id="KW-0547">Nucleotide-binding</keyword>
<dbReference type="EC" id="3.6.1.29" evidence="7"/>
<feature type="binding site" evidence="4">
    <location>
        <begin position="95"/>
        <end position="98"/>
    </location>
    <ligand>
        <name>substrate</name>
    </ligand>
</feature>
<dbReference type="GO" id="GO:0047710">
    <property type="term" value="F:bis(5'-adenosyl)-triphosphatase activity"/>
    <property type="evidence" value="ECO:0007669"/>
    <property type="project" value="UniProtKB-UniRule"/>
</dbReference>
<evidence type="ECO:0000313" key="11">
    <source>
        <dbReference type="Proteomes" id="UP000243723"/>
    </source>
</evidence>
<comment type="cofactor">
    <cofactor evidence="7">
        <name>Mn(2+)</name>
        <dbReference type="ChEBI" id="CHEBI:29035"/>
    </cofactor>
</comment>
<dbReference type="Proteomes" id="UP000243723">
    <property type="component" value="Unassembled WGS sequence"/>
</dbReference>
<comment type="catalytic activity">
    <reaction evidence="7">
        <text>P(1),P(3)-bis(5'-adenosyl) triphosphate + H2O = AMP + ADP + 2 H(+)</text>
        <dbReference type="Rhea" id="RHEA:13893"/>
        <dbReference type="ChEBI" id="CHEBI:15377"/>
        <dbReference type="ChEBI" id="CHEBI:15378"/>
        <dbReference type="ChEBI" id="CHEBI:58529"/>
        <dbReference type="ChEBI" id="CHEBI:456215"/>
        <dbReference type="ChEBI" id="CHEBI:456216"/>
        <dbReference type="EC" id="3.6.1.29"/>
    </reaction>
</comment>
<keyword evidence="2 7" id="KW-0378">Hydrolase</keyword>
<dbReference type="PANTHER" id="PTHR46243">
    <property type="entry name" value="BIS(5'-ADENOSYL)-TRIPHOSPHATASE"/>
    <property type="match status" value="1"/>
</dbReference>